<dbReference type="EMBL" id="RZGK01000007">
    <property type="protein sequence ID" value="KAF9697890.1"/>
    <property type="molecule type" value="Genomic_DNA"/>
</dbReference>
<dbReference type="Proteomes" id="UP000651452">
    <property type="component" value="Unassembled WGS sequence"/>
</dbReference>
<organism evidence="2 3">
    <name type="scientific">Ascochyta lentis</name>
    <dbReference type="NCBI Taxonomy" id="205686"/>
    <lineage>
        <taxon>Eukaryota</taxon>
        <taxon>Fungi</taxon>
        <taxon>Dikarya</taxon>
        <taxon>Ascomycota</taxon>
        <taxon>Pezizomycotina</taxon>
        <taxon>Dothideomycetes</taxon>
        <taxon>Pleosporomycetidae</taxon>
        <taxon>Pleosporales</taxon>
        <taxon>Pleosporineae</taxon>
        <taxon>Didymellaceae</taxon>
        <taxon>Ascochyta</taxon>
    </lineage>
</organism>
<feature type="compositionally biased region" description="Polar residues" evidence="1">
    <location>
        <begin position="1"/>
        <end position="35"/>
    </location>
</feature>
<dbReference type="AlphaFoldDB" id="A0A8H7J4A1"/>
<accession>A0A8H7J4A1</accession>
<evidence type="ECO:0000256" key="1">
    <source>
        <dbReference type="SAM" id="MobiDB-lite"/>
    </source>
</evidence>
<evidence type="ECO:0000313" key="2">
    <source>
        <dbReference type="EMBL" id="KAF9697890.1"/>
    </source>
</evidence>
<keyword evidence="3" id="KW-1185">Reference proteome</keyword>
<feature type="region of interest" description="Disordered" evidence="1">
    <location>
        <begin position="1"/>
        <end position="61"/>
    </location>
</feature>
<reference evidence="2" key="2">
    <citation type="submission" date="2020-09" db="EMBL/GenBank/DDBJ databases">
        <title>Reference genome assembly for Australian Ascochyta lentis isolate Al4.</title>
        <authorList>
            <person name="Lee R.C."/>
            <person name="Farfan-Caceres L.M."/>
            <person name="Debler J.W."/>
            <person name="Williams A.H."/>
            <person name="Henares B.M."/>
        </authorList>
    </citation>
    <scope>NUCLEOTIDE SEQUENCE</scope>
    <source>
        <strain evidence="2">Al4</strain>
    </source>
</reference>
<sequence length="344" mass="37155">MARSTTPTATDRSTFSTAIPSTPSAHMAVQRQTPHPATPGHRRLSSLPRTPGTSPLTACSSSPSAFTIVKVHTAKCSECDQRNRDVMRRCPGCTFQVCKPCQEKREKNGRSLAHGTMVSPRVATPGVGGGGVVRRRPVGVGKGVEGRKDEGSTVGQEVENKSKIEEEKEKKRVLKPAVKPKAKSKARMRSLTPSDDSSDDDFAPDPGSPTSHKRRRTELTLSSPGTTRDVRLTSGGLSSLPGSIPVQAPAKMDVGDSAGRPLREMTTDELLAHYDVNTSANPYQQHLLSRHEPVVSNPTIRIPEMVKRGFKPRPSAEEIQKRIQAKVREKMGLPVGGEAKDSHA</sequence>
<feature type="compositionally biased region" description="Basic residues" evidence="1">
    <location>
        <begin position="171"/>
        <end position="188"/>
    </location>
</feature>
<feature type="compositionally biased region" description="Basic and acidic residues" evidence="1">
    <location>
        <begin position="158"/>
        <end position="170"/>
    </location>
</feature>
<comment type="caution">
    <text evidence="2">The sequence shown here is derived from an EMBL/GenBank/DDBJ whole genome shotgun (WGS) entry which is preliminary data.</text>
</comment>
<feature type="compositionally biased region" description="Polar residues" evidence="1">
    <location>
        <begin position="47"/>
        <end position="61"/>
    </location>
</feature>
<feature type="compositionally biased region" description="Low complexity" evidence="1">
    <location>
        <begin position="232"/>
        <end position="243"/>
    </location>
</feature>
<evidence type="ECO:0000313" key="3">
    <source>
        <dbReference type="Proteomes" id="UP000651452"/>
    </source>
</evidence>
<name>A0A8H7J4A1_9PLEO</name>
<dbReference type="OrthoDB" id="4755622at2759"/>
<proteinExistence type="predicted"/>
<feature type="region of interest" description="Disordered" evidence="1">
    <location>
        <begin position="119"/>
        <end position="260"/>
    </location>
</feature>
<gene>
    <name evidence="2" type="ORF">EKO04_004463</name>
</gene>
<protein>
    <submittedName>
        <fullName evidence="2">Uncharacterized protein</fullName>
    </submittedName>
</protein>
<reference evidence="2" key="1">
    <citation type="submission" date="2018-12" db="EMBL/GenBank/DDBJ databases">
        <authorList>
            <person name="Syme R.A."/>
            <person name="Farfan-Caceres L."/>
            <person name="Lichtenzveig J."/>
        </authorList>
    </citation>
    <scope>NUCLEOTIDE SEQUENCE</scope>
    <source>
        <strain evidence="2">Al4</strain>
    </source>
</reference>